<dbReference type="RefSeq" id="WP_036086592.1">
    <property type="nucleotide sequence ID" value="NZ_CBCSHQ010000002.1"/>
</dbReference>
<dbReference type="GO" id="GO:0046872">
    <property type="term" value="F:metal ion binding"/>
    <property type="evidence" value="ECO:0007669"/>
    <property type="project" value="UniProtKB-KW"/>
</dbReference>
<feature type="binding site" evidence="5">
    <location>
        <position position="36"/>
    </location>
    <ligand>
        <name>molybdate</name>
        <dbReference type="ChEBI" id="CHEBI:36264"/>
    </ligand>
</feature>
<dbReference type="GO" id="GO:0030973">
    <property type="term" value="F:molybdate ion binding"/>
    <property type="evidence" value="ECO:0007669"/>
    <property type="project" value="TreeGrafter"/>
</dbReference>
<dbReference type="GO" id="GO:1901359">
    <property type="term" value="F:tungstate binding"/>
    <property type="evidence" value="ECO:0007669"/>
    <property type="project" value="UniProtKB-ARBA"/>
</dbReference>
<dbReference type="GeneID" id="58717882"/>
<dbReference type="InterPro" id="IPR005950">
    <property type="entry name" value="ModA"/>
</dbReference>
<feature type="binding site" evidence="5">
    <location>
        <position position="169"/>
    </location>
    <ligand>
        <name>molybdate</name>
        <dbReference type="ChEBI" id="CHEBI:36264"/>
    </ligand>
</feature>
<dbReference type="FunFam" id="3.40.190.10:FF:000035">
    <property type="entry name" value="Molybdate ABC transporter substrate-binding protein"/>
    <property type="match status" value="1"/>
</dbReference>
<dbReference type="InterPro" id="IPR050682">
    <property type="entry name" value="ModA/WtpA"/>
</dbReference>
<dbReference type="PIRSF" id="PIRSF004846">
    <property type="entry name" value="ModA"/>
    <property type="match status" value="1"/>
</dbReference>
<comment type="similarity">
    <text evidence="1">Belongs to the bacterial solute-binding protein ModA family.</text>
</comment>
<dbReference type="PROSITE" id="PS51257">
    <property type="entry name" value="PROKAR_LIPOPROTEIN"/>
    <property type="match status" value="1"/>
</dbReference>
<dbReference type="PANTHER" id="PTHR30632:SF0">
    <property type="entry name" value="SULFATE-BINDING PROTEIN"/>
    <property type="match status" value="1"/>
</dbReference>
<dbReference type="Proteomes" id="UP000029844">
    <property type="component" value="Unassembled WGS sequence"/>
</dbReference>
<dbReference type="SUPFAM" id="SSF53850">
    <property type="entry name" value="Periplasmic binding protein-like II"/>
    <property type="match status" value="1"/>
</dbReference>
<dbReference type="Pfam" id="PF13531">
    <property type="entry name" value="SBP_bac_11"/>
    <property type="match status" value="1"/>
</dbReference>
<feature type="binding site" evidence="5">
    <location>
        <position position="64"/>
    </location>
    <ligand>
        <name>molybdate</name>
        <dbReference type="ChEBI" id="CHEBI:36264"/>
    </ligand>
</feature>
<evidence type="ECO:0000256" key="2">
    <source>
        <dbReference type="ARBA" id="ARBA00022505"/>
    </source>
</evidence>
<feature type="chain" id="PRO_5038836839" evidence="6">
    <location>
        <begin position="20"/>
        <end position="252"/>
    </location>
</feature>
<dbReference type="PANTHER" id="PTHR30632">
    <property type="entry name" value="MOLYBDATE-BINDING PERIPLASMIC PROTEIN"/>
    <property type="match status" value="1"/>
</dbReference>
<evidence type="ECO:0000256" key="6">
    <source>
        <dbReference type="SAM" id="SignalP"/>
    </source>
</evidence>
<dbReference type="Gene3D" id="3.40.190.10">
    <property type="entry name" value="Periplasmic binding protein-like II"/>
    <property type="match status" value="2"/>
</dbReference>
<sequence>MKKWIAGSFVMVMMAFVLVGCGTQEPETVHISVAASLKDVMDEVGPAFEKEHDNIKLEFDFGGSGQLRERVENGAPVDGVVLASQSDMDKLLDKKLIANSQKVASNTLVAVMPKASTPVGDIKEELAKARVIAIGDPASVPAGKYAEEFLTNEKLMDSVKSRLVKASDVRQVLAYVEAGNADIGFVYATDAMISKKVQTAYKIDDATHSPIGYYAGAVKDSDVKDEASEFLEYMKGKEAQKVLKKYGFGVGN</sequence>
<feature type="signal peptide" evidence="6">
    <location>
        <begin position="1"/>
        <end position="19"/>
    </location>
</feature>
<feature type="binding site" evidence="5">
    <location>
        <position position="187"/>
    </location>
    <ligand>
        <name>molybdate</name>
        <dbReference type="ChEBI" id="CHEBI:36264"/>
    </ligand>
</feature>
<proteinExistence type="inferred from homology"/>
<dbReference type="OrthoDB" id="9785015at2"/>
<dbReference type="GO" id="GO:0015689">
    <property type="term" value="P:molybdate ion transport"/>
    <property type="evidence" value="ECO:0007669"/>
    <property type="project" value="InterPro"/>
</dbReference>
<keyword evidence="4 6" id="KW-0732">Signal</keyword>
<evidence type="ECO:0000256" key="4">
    <source>
        <dbReference type="ARBA" id="ARBA00022729"/>
    </source>
</evidence>
<evidence type="ECO:0000256" key="5">
    <source>
        <dbReference type="PIRSR" id="PIRSR004846-1"/>
    </source>
</evidence>
<organism evidence="7 8">
    <name type="scientific">Listeria booriae</name>
    <dbReference type="NCBI Taxonomy" id="1552123"/>
    <lineage>
        <taxon>Bacteria</taxon>
        <taxon>Bacillati</taxon>
        <taxon>Bacillota</taxon>
        <taxon>Bacilli</taxon>
        <taxon>Bacillales</taxon>
        <taxon>Listeriaceae</taxon>
        <taxon>Listeria</taxon>
    </lineage>
</organism>
<keyword evidence="3 5" id="KW-0479">Metal-binding</keyword>
<gene>
    <name evidence="7" type="ORF">EP57_10950</name>
</gene>
<dbReference type="eggNOG" id="COG0725">
    <property type="taxonomic scope" value="Bacteria"/>
</dbReference>
<evidence type="ECO:0000313" key="8">
    <source>
        <dbReference type="Proteomes" id="UP000029844"/>
    </source>
</evidence>
<reference evidence="7 8" key="1">
    <citation type="submission" date="2014-05" db="EMBL/GenBank/DDBJ databases">
        <title>Novel Listeriaceae from food processing environments.</title>
        <authorList>
            <person name="den Bakker H.C."/>
        </authorList>
    </citation>
    <scope>NUCLEOTIDE SEQUENCE [LARGE SCALE GENOMIC DNA]</scope>
    <source>
        <strain evidence="7 8">FSL A5-0281</strain>
    </source>
</reference>
<dbReference type="STRING" id="1552123.EP57_10950"/>
<evidence type="ECO:0000313" key="7">
    <source>
        <dbReference type="EMBL" id="KGL40403.1"/>
    </source>
</evidence>
<dbReference type="NCBIfam" id="TIGR01256">
    <property type="entry name" value="modA"/>
    <property type="match status" value="1"/>
</dbReference>
<accession>A0A099W7K1</accession>
<dbReference type="AlphaFoldDB" id="A0A099W7K1"/>
<protein>
    <submittedName>
        <fullName evidence="7">Molybdate ABC transporter substrate-binding protein</fullName>
    </submittedName>
</protein>
<evidence type="ECO:0000256" key="1">
    <source>
        <dbReference type="ARBA" id="ARBA00009175"/>
    </source>
</evidence>
<comment type="caution">
    <text evidence="7">The sequence shown here is derived from an EMBL/GenBank/DDBJ whole genome shotgun (WGS) entry which is preliminary data.</text>
</comment>
<evidence type="ECO:0000256" key="3">
    <source>
        <dbReference type="ARBA" id="ARBA00022723"/>
    </source>
</evidence>
<name>A0A099W7K1_9LIST</name>
<keyword evidence="2 5" id="KW-0500">Molybdenum</keyword>
<keyword evidence="8" id="KW-1185">Reference proteome</keyword>
<feature type="binding site" evidence="5">
    <location>
        <position position="142"/>
    </location>
    <ligand>
        <name>molybdate</name>
        <dbReference type="ChEBI" id="CHEBI:36264"/>
    </ligand>
</feature>
<dbReference type="EMBL" id="JNFA01000024">
    <property type="protein sequence ID" value="KGL40403.1"/>
    <property type="molecule type" value="Genomic_DNA"/>
</dbReference>